<reference evidence="3 4" key="2">
    <citation type="submission" date="2018-02" db="EMBL/GenBank/DDBJ databases">
        <title>Complete genome sequence of Agrobacterium tumefaciens 1D1609.</title>
        <authorList>
            <person name="Cho S.-T."/>
            <person name="Haryono M."/>
            <person name="Chang H.-H."/>
            <person name="Santos M.N."/>
            <person name="Lai E.-M."/>
            <person name="Kuo C.-H."/>
        </authorList>
    </citation>
    <scope>NUCLEOTIDE SEQUENCE [LARGE SCALE GENOMIC DNA]</scope>
    <source>
        <strain evidence="3 4">1D1609</strain>
        <plasmid evidence="4">Plasmid pti1d1609</plasmid>
        <plasmid evidence="3">pTi1D1609</plasmid>
    </source>
</reference>
<evidence type="ECO:0000313" key="4">
    <source>
        <dbReference type="Proteomes" id="UP000237717"/>
    </source>
</evidence>
<geneLocation type="plasmid" evidence="4">
    <name>pti1d1609</name>
</geneLocation>
<evidence type="ECO:0000259" key="1">
    <source>
        <dbReference type="Pfam" id="PF20600"/>
    </source>
</evidence>
<proteinExistence type="predicted"/>
<organism evidence="2">
    <name type="scientific">Agrobacterium tumefaciens</name>
    <dbReference type="NCBI Taxonomy" id="358"/>
    <lineage>
        <taxon>Bacteria</taxon>
        <taxon>Pseudomonadati</taxon>
        <taxon>Pseudomonadota</taxon>
        <taxon>Alphaproteobacteria</taxon>
        <taxon>Hyphomicrobiales</taxon>
        <taxon>Rhizobiaceae</taxon>
        <taxon>Rhizobium/Agrobacterium group</taxon>
        <taxon>Agrobacterium</taxon>
        <taxon>Agrobacterium tumefaciens complex</taxon>
    </lineage>
</organism>
<geneLocation type="plasmid" evidence="2">
    <name>pTi_CFBP5767</name>
</geneLocation>
<name>A0A2Z2PL30_AGRTU</name>
<accession>A0A2Z2PL30</accession>
<feature type="domain" description="Exodeoxyribonuclease X-like C-terminal" evidence="1">
    <location>
        <begin position="4"/>
        <end position="30"/>
    </location>
</feature>
<dbReference type="Pfam" id="PF20600">
    <property type="entry name" value="ExoX-like_C"/>
    <property type="match status" value="1"/>
</dbReference>
<dbReference type="KEGG" id="atf:Ach5_51460"/>
<geneLocation type="plasmid" evidence="3">
    <name>pTi1D1609</name>
</geneLocation>
<reference evidence="2" key="1">
    <citation type="submission" date="2016-10" db="EMBL/GenBank/DDBJ databases">
        <title>Agrobacterium Ti plasmids: Classification based on T-DNA and Vir regions organization.</title>
        <authorList>
            <person name="Nabi N."/>
            <person name="Vial L."/>
            <person name="Ben Hafsa A."/>
            <person name="Chapulliot D."/>
            <person name="Berard A."/>
            <person name="Chauveau A."/>
            <person name="Le Paslier M.-C."/>
            <person name="Harzallah Skhiri F."/>
            <person name="Brunel D."/>
            <person name="Nesme X."/>
            <person name="Chaouachi M."/>
        </authorList>
    </citation>
    <scope>NUCLEOTIDE SEQUENCE</scope>
    <source>
        <strain evidence="2">CFBP5767</strain>
        <plasmid evidence="2">pTi_CFBP5767</plasmid>
    </source>
</reference>
<dbReference type="EMBL" id="KY000030">
    <property type="protein sequence ID" value="ASK41529.1"/>
    <property type="molecule type" value="Genomic_DNA"/>
</dbReference>
<dbReference type="InterPro" id="IPR046768">
    <property type="entry name" value="ExoX-like_C"/>
</dbReference>
<accession>A0A1B9T1P9</accession>
<dbReference type="RefSeq" id="WP_040132238.1">
    <property type="nucleotide sequence ID" value="NC_002377.1"/>
</dbReference>
<keyword evidence="2" id="KW-0614">Plasmid</keyword>
<dbReference type="OrthoDB" id="2929212at2"/>
<evidence type="ECO:0000313" key="3">
    <source>
        <dbReference type="EMBL" id="AVH45223.1"/>
    </source>
</evidence>
<sequence length="59" mass="6692">MPIGKYKGKTLPQLLLTDPNYFSWAMEQDDFFRSGLAKEAADILQAKCEAFFNDPANFS</sequence>
<dbReference type="EMBL" id="CP026926">
    <property type="protein sequence ID" value="AVH45223.1"/>
    <property type="molecule type" value="Genomic_DNA"/>
</dbReference>
<gene>
    <name evidence="3" type="ORF">At1D1609_51890</name>
</gene>
<evidence type="ECO:0000313" key="2">
    <source>
        <dbReference type="EMBL" id="ASK41529.1"/>
    </source>
</evidence>
<dbReference type="AlphaFoldDB" id="A0A2Z2PL30"/>
<dbReference type="Proteomes" id="UP000237717">
    <property type="component" value="Plasmid pTi1D1609"/>
</dbReference>
<protein>
    <recommendedName>
        <fullName evidence="1">Exodeoxyribonuclease X-like C-terminal domain-containing protein</fullName>
    </recommendedName>
</protein>